<dbReference type="AlphaFoldDB" id="A0A9K3M3N2"/>
<protein>
    <submittedName>
        <fullName evidence="3">Uncharacterized protein</fullName>
    </submittedName>
</protein>
<dbReference type="Proteomes" id="UP000693970">
    <property type="component" value="Unassembled WGS sequence"/>
</dbReference>
<dbReference type="EMBL" id="JAGRRH010000002">
    <property type="protein sequence ID" value="KAG7373128.1"/>
    <property type="molecule type" value="Genomic_DNA"/>
</dbReference>
<sequence length="596" mass="65013">MLRTSAIQHPTGHITALDNGMSKHMAVAMPLPLNPISSQQSQQTSRIGARSLEQSVQFLLSQKNSENVEDTQPASRMNNTNDDDIQILFDVYESPCAFKASNDAFSSHDVQEFTLLCSETFFGGCTYDTFEEIQNDLDTGSVVEWTIAFDYEVYYTGDPVHAVDHLETIILNHLSESTGLNGCPKDGDENGTSIPVTTPSVTRSSGRFKNFGKGGGGHPKQFVKNTGYRRNTKEYIQKFSDEEQSRMVAISSGPRDILDPDYNYCIVPVPSSISNNADCSPVVGAIHLYLNTNNGKRFFSDPNTELSIQSGLQRLIRLGMQEGMYASDDIVKHVSFIGTRISLGGGNTTANNLEGDPATNGVSASIQRGDKQAGIVIGVVGAITFIIMALVFLTVREKRNSFFAYNETQSPKQGDEMALSGLSVGVSDEENPYLIAKAPLRIMQIEPDAPFVPLPSMVTADTMVTDIEDEDGHSDEGKDCQDAISQVSATVLCSDEVGIETTGEIEIFHEDDEKEGGNDGREEGKVDTFVSHNESMESKEVTPEKANDVKRENIPPSKVASCTLLTGEKVGSEAVFRAKEEVCDTNIEELPTMVEK</sequence>
<keyword evidence="2" id="KW-0812">Transmembrane</keyword>
<evidence type="ECO:0000313" key="3">
    <source>
        <dbReference type="EMBL" id="KAG7373128.1"/>
    </source>
</evidence>
<dbReference type="OrthoDB" id="53529at2759"/>
<gene>
    <name evidence="3" type="ORF">IV203_033852</name>
</gene>
<evidence type="ECO:0000256" key="2">
    <source>
        <dbReference type="SAM" id="Phobius"/>
    </source>
</evidence>
<reference evidence="3" key="2">
    <citation type="submission" date="2021-04" db="EMBL/GenBank/DDBJ databases">
        <authorList>
            <person name="Podell S."/>
        </authorList>
    </citation>
    <scope>NUCLEOTIDE SEQUENCE</scope>
    <source>
        <strain evidence="3">Hildebrandi</strain>
    </source>
</reference>
<keyword evidence="2" id="KW-0472">Membrane</keyword>
<name>A0A9K3M3N2_9STRA</name>
<proteinExistence type="predicted"/>
<evidence type="ECO:0000313" key="4">
    <source>
        <dbReference type="Proteomes" id="UP000693970"/>
    </source>
</evidence>
<comment type="caution">
    <text evidence="3">The sequence shown here is derived from an EMBL/GenBank/DDBJ whole genome shotgun (WGS) entry which is preliminary data.</text>
</comment>
<evidence type="ECO:0000256" key="1">
    <source>
        <dbReference type="SAM" id="MobiDB-lite"/>
    </source>
</evidence>
<keyword evidence="2" id="KW-1133">Transmembrane helix</keyword>
<feature type="region of interest" description="Disordered" evidence="1">
    <location>
        <begin position="534"/>
        <end position="553"/>
    </location>
</feature>
<feature type="transmembrane region" description="Helical" evidence="2">
    <location>
        <begin position="373"/>
        <end position="395"/>
    </location>
</feature>
<organism evidence="3 4">
    <name type="scientific">Nitzschia inconspicua</name>
    <dbReference type="NCBI Taxonomy" id="303405"/>
    <lineage>
        <taxon>Eukaryota</taxon>
        <taxon>Sar</taxon>
        <taxon>Stramenopiles</taxon>
        <taxon>Ochrophyta</taxon>
        <taxon>Bacillariophyta</taxon>
        <taxon>Bacillariophyceae</taxon>
        <taxon>Bacillariophycidae</taxon>
        <taxon>Bacillariales</taxon>
        <taxon>Bacillariaceae</taxon>
        <taxon>Nitzschia</taxon>
    </lineage>
</organism>
<accession>A0A9K3M3N2</accession>
<keyword evidence="4" id="KW-1185">Reference proteome</keyword>
<reference evidence="3" key="1">
    <citation type="journal article" date="2021" name="Sci. Rep.">
        <title>Diploid genomic architecture of Nitzschia inconspicua, an elite biomass production diatom.</title>
        <authorList>
            <person name="Oliver A."/>
            <person name="Podell S."/>
            <person name="Pinowska A."/>
            <person name="Traller J.C."/>
            <person name="Smith S.R."/>
            <person name="McClure R."/>
            <person name="Beliaev A."/>
            <person name="Bohutskyi P."/>
            <person name="Hill E.A."/>
            <person name="Rabines A."/>
            <person name="Zheng H."/>
            <person name="Allen L.Z."/>
            <person name="Kuo A."/>
            <person name="Grigoriev I.V."/>
            <person name="Allen A.E."/>
            <person name="Hazlebeck D."/>
            <person name="Allen E.E."/>
        </authorList>
    </citation>
    <scope>NUCLEOTIDE SEQUENCE</scope>
    <source>
        <strain evidence="3">Hildebrandi</strain>
    </source>
</reference>